<dbReference type="Gene3D" id="1.10.260.40">
    <property type="entry name" value="lambda repressor-like DNA-binding domains"/>
    <property type="match status" value="1"/>
</dbReference>
<keyword evidence="2" id="KW-0238">DNA-binding</keyword>
<evidence type="ECO:0000256" key="2">
    <source>
        <dbReference type="ARBA" id="ARBA00023125"/>
    </source>
</evidence>
<dbReference type="SMART" id="SM00354">
    <property type="entry name" value="HTH_LACI"/>
    <property type="match status" value="1"/>
</dbReference>
<dbReference type="InterPro" id="IPR046335">
    <property type="entry name" value="LacI/GalR-like_sensor"/>
</dbReference>
<name>A0A0M8MLA8_9MICO</name>
<dbReference type="SUPFAM" id="SSF47413">
    <property type="entry name" value="lambda repressor-like DNA-binding domains"/>
    <property type="match status" value="1"/>
</dbReference>
<evidence type="ECO:0000313" key="5">
    <source>
        <dbReference type="EMBL" id="KOS09764.1"/>
    </source>
</evidence>
<proteinExistence type="predicted"/>
<dbReference type="GO" id="GO:0003700">
    <property type="term" value="F:DNA-binding transcription factor activity"/>
    <property type="evidence" value="ECO:0007669"/>
    <property type="project" value="TreeGrafter"/>
</dbReference>
<dbReference type="Pfam" id="PF13377">
    <property type="entry name" value="Peripla_BP_3"/>
    <property type="match status" value="1"/>
</dbReference>
<dbReference type="EMBL" id="LAVO01000019">
    <property type="protein sequence ID" value="KOS09764.1"/>
    <property type="molecule type" value="Genomic_DNA"/>
</dbReference>
<dbReference type="PANTHER" id="PTHR30146">
    <property type="entry name" value="LACI-RELATED TRANSCRIPTIONAL REPRESSOR"/>
    <property type="match status" value="1"/>
</dbReference>
<dbReference type="SUPFAM" id="SSF53822">
    <property type="entry name" value="Periplasmic binding protein-like I"/>
    <property type="match status" value="1"/>
</dbReference>
<dbReference type="InterPro" id="IPR028082">
    <property type="entry name" value="Peripla_BP_I"/>
</dbReference>
<feature type="domain" description="HTH lacI-type" evidence="4">
    <location>
        <begin position="14"/>
        <end position="68"/>
    </location>
</feature>
<dbReference type="Gene3D" id="3.40.50.2300">
    <property type="match status" value="2"/>
</dbReference>
<dbReference type="PROSITE" id="PS50932">
    <property type="entry name" value="HTH_LACI_2"/>
    <property type="match status" value="1"/>
</dbReference>
<dbReference type="CDD" id="cd01392">
    <property type="entry name" value="HTH_LacI"/>
    <property type="match status" value="1"/>
</dbReference>
<dbReference type="Proteomes" id="UP000037737">
    <property type="component" value="Unassembled WGS sequence"/>
</dbReference>
<dbReference type="InterPro" id="IPR000843">
    <property type="entry name" value="HTH_LacI"/>
</dbReference>
<dbReference type="InterPro" id="IPR010982">
    <property type="entry name" value="Lambda_DNA-bd_dom_sf"/>
</dbReference>
<dbReference type="CDD" id="cd01574">
    <property type="entry name" value="PBP1_LacI"/>
    <property type="match status" value="1"/>
</dbReference>
<keyword evidence="1" id="KW-0805">Transcription regulation</keyword>
<dbReference type="Pfam" id="PF00356">
    <property type="entry name" value="LacI"/>
    <property type="match status" value="1"/>
</dbReference>
<organism evidence="5 6">
    <name type="scientific">Microbacterium aurantiacum</name>
    <dbReference type="NCBI Taxonomy" id="162393"/>
    <lineage>
        <taxon>Bacteria</taxon>
        <taxon>Bacillati</taxon>
        <taxon>Actinomycetota</taxon>
        <taxon>Actinomycetes</taxon>
        <taxon>Micrococcales</taxon>
        <taxon>Microbacteriaceae</taxon>
        <taxon>Microbacterium</taxon>
    </lineage>
</organism>
<evidence type="ECO:0000259" key="4">
    <source>
        <dbReference type="PROSITE" id="PS50932"/>
    </source>
</evidence>
<evidence type="ECO:0000313" key="6">
    <source>
        <dbReference type="Proteomes" id="UP000037737"/>
    </source>
</evidence>
<comment type="caution">
    <text evidence="5">The sequence shown here is derived from an EMBL/GenBank/DDBJ whole genome shotgun (WGS) entry which is preliminary data.</text>
</comment>
<dbReference type="AlphaFoldDB" id="A0A0M8MLA8"/>
<evidence type="ECO:0000256" key="1">
    <source>
        <dbReference type="ARBA" id="ARBA00023015"/>
    </source>
</evidence>
<accession>A0A0M8MLA8</accession>
<gene>
    <name evidence="5" type="ORF">XI38_14085</name>
</gene>
<dbReference type="PATRIC" id="fig|84292.3.peg.2865"/>
<sequence length="349" mass="37266">MVEQPEDARVWRAPSIIDVAREAGVSAQTVSRVANGMDTVRPVTRDKVLAAMDRLGYRPNSAARALKTGRFRTLGVIVSELSSYGNTRTLEAFASEASKAGYSLALTPLWTIAQAGLTGALTRIADQAVDGLIVVLEEHELLKSDLKRIAKIPTVVVTAGRSHPYVAIDTDQAQGARLATEHLLSLGHETVWHVRGPERSHGARDRAQAWADTLREHGRVVPPVMPGDWSPASGYAAGKRLAADPAVTAIFASNDAMALGAMRALHEAGRDVPGSVSVVGFDDMELSADFRPPLTTVHQYFDRVATAAVGMLIDRIEHQKRTTADPVPTELIVRASTAPPPGSGTARVG</sequence>
<evidence type="ECO:0000256" key="3">
    <source>
        <dbReference type="ARBA" id="ARBA00023163"/>
    </source>
</evidence>
<dbReference type="KEGG" id="mcw:A8L33_00995"/>
<dbReference type="GO" id="GO:0000976">
    <property type="term" value="F:transcription cis-regulatory region binding"/>
    <property type="evidence" value="ECO:0007669"/>
    <property type="project" value="TreeGrafter"/>
</dbReference>
<keyword evidence="6" id="KW-1185">Reference proteome</keyword>
<dbReference type="PANTHER" id="PTHR30146:SF153">
    <property type="entry name" value="LACTOSE OPERON REPRESSOR"/>
    <property type="match status" value="1"/>
</dbReference>
<reference evidence="5" key="1">
    <citation type="submission" date="2015-04" db="EMBL/GenBank/DDBJ databases">
        <title>Complete genome sequence of Microbacterium chocolatum SIT 101, a bacterium enantioselectively hydrolyzing mesomeric diesters.</title>
        <authorList>
            <person name="Li X."/>
            <person name="Xu Y."/>
        </authorList>
    </citation>
    <scope>NUCLEOTIDE SEQUENCE [LARGE SCALE GENOMIC DNA]</scope>
    <source>
        <strain evidence="5">SIT 101</strain>
    </source>
</reference>
<protein>
    <submittedName>
        <fullName evidence="5">LacI family transcriptional regulator</fullName>
    </submittedName>
</protein>
<keyword evidence="3" id="KW-0804">Transcription</keyword>